<dbReference type="Proteomes" id="UP000006731">
    <property type="component" value="Chromosome"/>
</dbReference>
<gene>
    <name evidence="1" type="ORF">BF9343_0049</name>
</gene>
<organism evidence="1 2">
    <name type="scientific">Bacteroides fragilis (strain ATCC 25285 / DSM 2151 / CCUG 4856 / JCM 11019 / LMG 10263 / NCTC 9343 / Onslow / VPI 2553 / EN-2)</name>
    <dbReference type="NCBI Taxonomy" id="272559"/>
    <lineage>
        <taxon>Bacteria</taxon>
        <taxon>Pseudomonadati</taxon>
        <taxon>Bacteroidota</taxon>
        <taxon>Bacteroidia</taxon>
        <taxon>Bacteroidales</taxon>
        <taxon>Bacteroidaceae</taxon>
        <taxon>Bacteroides</taxon>
    </lineage>
</organism>
<sequence>MLLHYLYLHNSRKDPCMKKNLKDKKYISNKPVTP</sequence>
<dbReference type="KEGG" id="bfs:BF9343_0049"/>
<dbReference type="AlphaFoldDB" id="Q5LJ48"/>
<accession>Q5LJ48</accession>
<dbReference type="HOGENOM" id="CLU_3371963_0_0_10"/>
<name>Q5LJ48_BACFN</name>
<evidence type="ECO:0000313" key="1">
    <source>
        <dbReference type="EMBL" id="CAH05828.1"/>
    </source>
</evidence>
<proteinExistence type="predicted"/>
<evidence type="ECO:0000313" key="2">
    <source>
        <dbReference type="Proteomes" id="UP000006731"/>
    </source>
</evidence>
<dbReference type="EMBL" id="CR626927">
    <property type="protein sequence ID" value="CAH05828.1"/>
    <property type="molecule type" value="Genomic_DNA"/>
</dbReference>
<dbReference type="PaxDb" id="272559-BF9343_0049"/>
<protein>
    <submittedName>
        <fullName evidence="1">Uncharacterized protein</fullName>
    </submittedName>
</protein>
<keyword evidence="2" id="KW-1185">Reference proteome</keyword>
<reference evidence="1 2" key="1">
    <citation type="journal article" date="2005" name="Science">
        <title>Extensive DNA inversions in the B. fragilis genome control variable gene expression.</title>
        <authorList>
            <person name="Cerdeno-Tarraga A.M."/>
            <person name="Patrick S."/>
            <person name="Crosmann L."/>
            <person name="Blakely G."/>
            <person name="Abratt V."/>
            <person name="Lennard N."/>
            <person name="Duerden B."/>
            <person name="Poxton I."/>
            <person name="Harris B."/>
            <person name="Quail M.A."/>
            <person name="Barron A."/>
            <person name="Clarck L."/>
            <person name="Corton C."/>
            <person name="Doggett J."/>
            <person name="Holden M.T.G."/>
            <person name="Larke N."/>
            <person name="Line A."/>
            <person name="Lord A."/>
            <person name="Norbertczak H."/>
            <person name="Ormond D."/>
            <person name="Price C."/>
            <person name="Rabbinowitsch E."/>
            <person name="Woodward J."/>
            <person name="Barrel B.G."/>
            <person name="Parkhill J."/>
        </authorList>
    </citation>
    <scope>NUCLEOTIDE SEQUENCE [LARGE SCALE GENOMIC DNA]</scope>
    <source>
        <strain evidence="2">ATCC 25285 / DSM 2151 / CCUG 4856 / JCM 11019 / LMG 10263 / NCTC 9343 / Onslow / VPI 2553 / EN-2</strain>
    </source>
</reference>